<organism evidence="1">
    <name type="scientific">uncultured Caudovirales phage</name>
    <dbReference type="NCBI Taxonomy" id="2100421"/>
    <lineage>
        <taxon>Viruses</taxon>
        <taxon>Duplodnaviria</taxon>
        <taxon>Heunggongvirae</taxon>
        <taxon>Uroviricota</taxon>
        <taxon>Caudoviricetes</taxon>
        <taxon>Peduoviridae</taxon>
        <taxon>Maltschvirus</taxon>
        <taxon>Maltschvirus maltsch</taxon>
    </lineage>
</organism>
<proteinExistence type="predicted"/>
<accession>A0A6J5MNB9</accession>
<dbReference type="EMBL" id="LR796489">
    <property type="protein sequence ID" value="CAB4147157.1"/>
    <property type="molecule type" value="Genomic_DNA"/>
</dbReference>
<gene>
    <name evidence="1" type="ORF">UFOVP517_14</name>
</gene>
<evidence type="ECO:0000313" key="1">
    <source>
        <dbReference type="EMBL" id="CAB4147157.1"/>
    </source>
</evidence>
<name>A0A6J5MNB9_9CAUD</name>
<sequence>MKIFPLWIPHTDGFGYSGEANTLTYSGRWRAPYTTETLTFARNLIDPAGRFLASANATLGTPSPTYPFKEQIEHSLIPSLTAQRMSIKPLNDFAPNVMDSVSGNSGDGIWTSNATSQNIIQNAGNCIVDVEWMLKPINSFGINCAYVSVNGTGEFQEMGADRTGYCIQDTRTSTGTITNSSYPLDTPGKDGLSIITSSTPANTTVWANSTWSYLPLYPLSKGQTLIEPKDSITIEYPWVASNRVNLSLMRSLRGKINLHDIVQWPAGSLLYEGSDVESAISPLGIMGYKITHHFTAKDRDWNLIPITPSAISSTSSNITWKQTTYGWATYRPPMMTSNGSNTTLQPAGMYPNLTLTNNYDSYLNRVYQYADFWTSAASTLFFYGFDPNASWATPAVWPYT</sequence>
<reference evidence="1" key="1">
    <citation type="submission" date="2020-04" db="EMBL/GenBank/DDBJ databases">
        <authorList>
            <person name="Chiriac C."/>
            <person name="Salcher M."/>
            <person name="Ghai R."/>
            <person name="Kavagutti S V."/>
        </authorList>
    </citation>
    <scope>NUCLEOTIDE SEQUENCE</scope>
</reference>
<protein>
    <submittedName>
        <fullName evidence="1">Uncharacterized protein</fullName>
    </submittedName>
</protein>